<dbReference type="Proteomes" id="UP000309389">
    <property type="component" value="Unassembled WGS sequence"/>
</dbReference>
<name>A0A4T3F113_9SPHN</name>
<dbReference type="InterPro" id="IPR000073">
    <property type="entry name" value="AB_hydrolase_1"/>
</dbReference>
<protein>
    <submittedName>
        <fullName evidence="2">Hydrolase 1, exosortase A system-associated</fullName>
    </submittedName>
</protein>
<sequence>MTREHFVFECEGEQLHATLDDAPGKTGLLIVSGGNETRAGAFSGHAHLAAEIAAEGYPVLRFDRRGVGDSSGENAGFTGSAPDIRAAVATLRNRRPDLARIVGFGNCDAASALMLGDGCGLDALVLANVWTFDGNDSGHAPEALRARYASKLRNPAELARLFRGEVSIDGLLRGLKSALSPAPAATSLCGSLRRFTAAPPVPTHYLVAEKDRTGQAFLSAFPELREASHVCKNAGHSFPEPHARAWLREKILSALHEQARQLDMG</sequence>
<evidence type="ECO:0000259" key="1">
    <source>
        <dbReference type="Pfam" id="PF12697"/>
    </source>
</evidence>
<keyword evidence="3" id="KW-1185">Reference proteome</keyword>
<evidence type="ECO:0000313" key="3">
    <source>
        <dbReference type="Proteomes" id="UP000309389"/>
    </source>
</evidence>
<dbReference type="Gene3D" id="3.40.50.1820">
    <property type="entry name" value="alpha/beta hydrolase"/>
    <property type="match status" value="1"/>
</dbReference>
<dbReference type="SUPFAM" id="SSF53474">
    <property type="entry name" value="alpha/beta-Hydrolases"/>
    <property type="match status" value="1"/>
</dbReference>
<dbReference type="NCBIfam" id="TIGR03100">
    <property type="entry name" value="hydr1_PEP"/>
    <property type="match status" value="1"/>
</dbReference>
<organism evidence="2 3">
    <name type="scientific">Alteraurantiacibacter aquimixticola</name>
    <dbReference type="NCBI Taxonomy" id="2489173"/>
    <lineage>
        <taxon>Bacteria</taxon>
        <taxon>Pseudomonadati</taxon>
        <taxon>Pseudomonadota</taxon>
        <taxon>Alphaproteobacteria</taxon>
        <taxon>Sphingomonadales</taxon>
        <taxon>Erythrobacteraceae</taxon>
        <taxon>Alteraurantiacibacter</taxon>
    </lineage>
</organism>
<gene>
    <name evidence="2" type="ORF">E5222_06510</name>
</gene>
<keyword evidence="2" id="KW-0378">Hydrolase</keyword>
<dbReference type="GO" id="GO:0016787">
    <property type="term" value="F:hydrolase activity"/>
    <property type="evidence" value="ECO:0007669"/>
    <property type="project" value="UniProtKB-KW"/>
</dbReference>
<dbReference type="OrthoDB" id="249225at2"/>
<proteinExistence type="predicted"/>
<dbReference type="EMBL" id="SSHH01000002">
    <property type="protein sequence ID" value="TIX49955.1"/>
    <property type="molecule type" value="Genomic_DNA"/>
</dbReference>
<accession>A0A4T3F113</accession>
<evidence type="ECO:0000313" key="2">
    <source>
        <dbReference type="EMBL" id="TIX49955.1"/>
    </source>
</evidence>
<dbReference type="AlphaFoldDB" id="A0A4T3F113"/>
<reference evidence="2 3" key="1">
    <citation type="submission" date="2019-04" db="EMBL/GenBank/DDBJ databases">
        <title>Altererythrobacter aquimixticola sp. nov., isolated from sediment of junction between the ocean and a freshwater spring.</title>
        <authorList>
            <person name="Yoon J.-H."/>
        </authorList>
    </citation>
    <scope>NUCLEOTIDE SEQUENCE [LARGE SCALE GENOMIC DNA]</scope>
    <source>
        <strain evidence="2 3">SSKS-13</strain>
    </source>
</reference>
<dbReference type="Pfam" id="PF12697">
    <property type="entry name" value="Abhydrolase_6"/>
    <property type="match status" value="1"/>
</dbReference>
<dbReference type="RefSeq" id="WP_136692975.1">
    <property type="nucleotide sequence ID" value="NZ_SSHH01000002.1"/>
</dbReference>
<feature type="domain" description="AB hydrolase-1" evidence="1">
    <location>
        <begin position="29"/>
        <end position="244"/>
    </location>
</feature>
<comment type="caution">
    <text evidence="2">The sequence shown here is derived from an EMBL/GenBank/DDBJ whole genome shotgun (WGS) entry which is preliminary data.</text>
</comment>
<dbReference type="InterPro" id="IPR017531">
    <property type="entry name" value="Hydrolase-1_PEP"/>
</dbReference>
<dbReference type="InterPro" id="IPR029058">
    <property type="entry name" value="AB_hydrolase_fold"/>
</dbReference>